<evidence type="ECO:0000259" key="3">
    <source>
        <dbReference type="Pfam" id="PF00534"/>
    </source>
</evidence>
<gene>
    <name evidence="5" type="ORF">DFH45_002456</name>
    <name evidence="4" type="ORF">LF65_05169</name>
</gene>
<organism evidence="4 6">
    <name type="scientific">Clostridium beijerinckii</name>
    <name type="common">Clostridium MP</name>
    <dbReference type="NCBI Taxonomy" id="1520"/>
    <lineage>
        <taxon>Bacteria</taxon>
        <taxon>Bacillati</taxon>
        <taxon>Bacillota</taxon>
        <taxon>Clostridia</taxon>
        <taxon>Eubacteriales</taxon>
        <taxon>Clostridiaceae</taxon>
        <taxon>Clostridium</taxon>
    </lineage>
</organism>
<dbReference type="EMBL" id="CP010086">
    <property type="protein sequence ID" value="AJH01694.1"/>
    <property type="molecule type" value="Genomic_DNA"/>
</dbReference>
<dbReference type="PANTHER" id="PTHR12526">
    <property type="entry name" value="GLYCOSYLTRANSFERASE"/>
    <property type="match status" value="1"/>
</dbReference>
<dbReference type="STRING" id="1520.LF65_05169"/>
<dbReference type="RefSeq" id="WP_041900167.1">
    <property type="nucleotide sequence ID" value="NZ_CP010086.2"/>
</dbReference>
<evidence type="ECO:0000313" key="6">
    <source>
        <dbReference type="Proteomes" id="UP000031866"/>
    </source>
</evidence>
<dbReference type="Pfam" id="PF00534">
    <property type="entry name" value="Glycos_transf_1"/>
    <property type="match status" value="1"/>
</dbReference>
<dbReference type="Proteomes" id="UP000821656">
    <property type="component" value="Unassembled WGS sequence"/>
</dbReference>
<reference evidence="6" key="1">
    <citation type="submission" date="2014-12" db="EMBL/GenBank/DDBJ databases">
        <title>Genome sequence of Clostridium beijerinckii strain 59B.</title>
        <authorList>
            <person name="Little G.T."/>
            <person name="Minton N.P."/>
        </authorList>
    </citation>
    <scope>NUCLEOTIDE SEQUENCE [LARGE SCALE GENOMIC DNA]</scope>
    <source>
        <strain evidence="6">59B</strain>
    </source>
</reference>
<dbReference type="SUPFAM" id="SSF53756">
    <property type="entry name" value="UDP-Glycosyltransferase/glycogen phosphorylase"/>
    <property type="match status" value="1"/>
</dbReference>
<keyword evidence="2 4" id="KW-0808">Transferase</keyword>
<evidence type="ECO:0000256" key="2">
    <source>
        <dbReference type="ARBA" id="ARBA00022679"/>
    </source>
</evidence>
<accession>A0A0B5QXK2</accession>
<evidence type="ECO:0000313" key="4">
    <source>
        <dbReference type="EMBL" id="AJH01694.1"/>
    </source>
</evidence>
<dbReference type="PANTHER" id="PTHR12526:SF629">
    <property type="entry name" value="TEICHURONIC ACID BIOSYNTHESIS GLYCOSYLTRANSFERASE TUAH-RELATED"/>
    <property type="match status" value="1"/>
</dbReference>
<dbReference type="Proteomes" id="UP000031866">
    <property type="component" value="Chromosome"/>
</dbReference>
<reference evidence="4" key="2">
    <citation type="submission" date="2016-02" db="EMBL/GenBank/DDBJ databases">
        <title>Genome sequence of Clostridium beijerinckii strain 59B.</title>
        <authorList>
            <person name="Little G.T."/>
            <person name="Minton N.P."/>
        </authorList>
    </citation>
    <scope>NUCLEOTIDE SEQUENCE</scope>
    <source>
        <strain evidence="4">NCIMB 14988</strain>
    </source>
</reference>
<dbReference type="InterPro" id="IPR001296">
    <property type="entry name" value="Glyco_trans_1"/>
</dbReference>
<reference evidence="5" key="3">
    <citation type="submission" date="2020-05" db="EMBL/GenBank/DDBJ databases">
        <title>Genomic insights into acetone-butanol-ethanol (ABE) fermentation by sequencing solventogenic clostridia strains.</title>
        <authorList>
            <person name="Brown S."/>
        </authorList>
    </citation>
    <scope>NUCLEOTIDE SEQUENCE</scope>
    <source>
        <strain evidence="5">DJ126</strain>
    </source>
</reference>
<evidence type="ECO:0000313" key="5">
    <source>
        <dbReference type="EMBL" id="NRV09493.1"/>
    </source>
</evidence>
<dbReference type="KEGG" id="cbei:LF65_05169"/>
<dbReference type="OrthoDB" id="9806653at2"/>
<name>A0A0B5QXK2_CLOBE</name>
<protein>
    <submittedName>
        <fullName evidence="4">Glycosyl transferase family 1</fullName>
    </submittedName>
    <submittedName>
        <fullName evidence="5">Glycosyltransferase involved in cell wall biosynthesis</fullName>
    </submittedName>
</protein>
<dbReference type="Gene3D" id="3.40.50.2000">
    <property type="entry name" value="Glycogen Phosphorylase B"/>
    <property type="match status" value="2"/>
</dbReference>
<sequence length="418" mass="47686">MKNCLVLLTKVFPFDKGEEFIEGEIKMLSEAFEKVIVIATSVADDAIQTRSIPSNFEVHKIKASKIKHSLPISAVKLFPFYNYNGCVDKEERNAISGSIKKKAYLTYFTAKANSVLKEVLEIIKKYNMDEYSGITLYSYWLYDIAFVAIKLKELYGKKITRVVSRTHRYDLYANENSMNYIPLRYYFLRNLDAVYPCSDDGSNYLKKLYPDYSDKIKTAYLGTKDYGTSQGSKDLTYRIVSCCHVSPVKRIDLLAKSLATLKDSGLNLKWIHFGAGDGLDQIKEYARENLDFMETNFPGSVKNSELMEYYKNESVDLFINTSSSEGLPVSIMEACSFSIPTIATNVGGTAEIVKEGETGLLLDKDFDPEELGNKIKYMAEISEEEKQKFRDRCRLLWTENFCADSNFRKFAHGIRAVQ</sequence>
<feature type="domain" description="Glycosyl transferase family 1" evidence="3">
    <location>
        <begin position="238"/>
        <end position="388"/>
    </location>
</feature>
<proteinExistence type="predicted"/>
<dbReference type="AlphaFoldDB" id="A0A0B5QXK2"/>
<dbReference type="EMBL" id="JABSXK010000001">
    <property type="protein sequence ID" value="NRV09493.1"/>
    <property type="molecule type" value="Genomic_DNA"/>
</dbReference>
<dbReference type="GO" id="GO:0016757">
    <property type="term" value="F:glycosyltransferase activity"/>
    <property type="evidence" value="ECO:0007669"/>
    <property type="project" value="UniProtKB-KW"/>
</dbReference>
<evidence type="ECO:0000256" key="1">
    <source>
        <dbReference type="ARBA" id="ARBA00022676"/>
    </source>
</evidence>
<keyword evidence="1" id="KW-0328">Glycosyltransferase</keyword>